<sequence>MLSVAQLCDLGFTCTFSDVDVVIASKEHNDLTFKGFRYDNIYIMDFSSNEANIATCLFSKASLG</sequence>
<protein>
    <submittedName>
        <fullName evidence="1">Uncharacterized protein</fullName>
    </submittedName>
</protein>
<proteinExistence type="predicted"/>
<name>A0A0A9GYR9_ARUDO</name>
<evidence type="ECO:0000313" key="1">
    <source>
        <dbReference type="EMBL" id="JAE27746.1"/>
    </source>
</evidence>
<reference evidence="1" key="1">
    <citation type="submission" date="2014-09" db="EMBL/GenBank/DDBJ databases">
        <authorList>
            <person name="Magalhaes I.L.F."/>
            <person name="Oliveira U."/>
            <person name="Santos F.R."/>
            <person name="Vidigal T.H.D.A."/>
            <person name="Brescovit A.D."/>
            <person name="Santos A.J."/>
        </authorList>
    </citation>
    <scope>NUCLEOTIDE SEQUENCE</scope>
    <source>
        <tissue evidence="1">Shoot tissue taken approximately 20 cm above the soil surface</tissue>
    </source>
</reference>
<accession>A0A0A9GYR9</accession>
<reference evidence="1" key="2">
    <citation type="journal article" date="2015" name="Data Brief">
        <title>Shoot transcriptome of the giant reed, Arundo donax.</title>
        <authorList>
            <person name="Barrero R.A."/>
            <person name="Guerrero F.D."/>
            <person name="Moolhuijzen P."/>
            <person name="Goolsby J.A."/>
            <person name="Tidwell J."/>
            <person name="Bellgard S.E."/>
            <person name="Bellgard M.I."/>
        </authorList>
    </citation>
    <scope>NUCLEOTIDE SEQUENCE</scope>
    <source>
        <tissue evidence="1">Shoot tissue taken approximately 20 cm above the soil surface</tissue>
    </source>
</reference>
<organism evidence="1">
    <name type="scientific">Arundo donax</name>
    <name type="common">Giant reed</name>
    <name type="synonym">Donax arundinaceus</name>
    <dbReference type="NCBI Taxonomy" id="35708"/>
    <lineage>
        <taxon>Eukaryota</taxon>
        <taxon>Viridiplantae</taxon>
        <taxon>Streptophyta</taxon>
        <taxon>Embryophyta</taxon>
        <taxon>Tracheophyta</taxon>
        <taxon>Spermatophyta</taxon>
        <taxon>Magnoliopsida</taxon>
        <taxon>Liliopsida</taxon>
        <taxon>Poales</taxon>
        <taxon>Poaceae</taxon>
        <taxon>PACMAD clade</taxon>
        <taxon>Arundinoideae</taxon>
        <taxon>Arundineae</taxon>
        <taxon>Arundo</taxon>
    </lineage>
</organism>
<dbReference type="EMBL" id="GBRH01170150">
    <property type="protein sequence ID" value="JAE27746.1"/>
    <property type="molecule type" value="Transcribed_RNA"/>
</dbReference>
<dbReference type="AlphaFoldDB" id="A0A0A9GYR9"/>